<evidence type="ECO:0000313" key="12">
    <source>
        <dbReference type="Proteomes" id="UP000605970"/>
    </source>
</evidence>
<proteinExistence type="inferred from homology"/>
<dbReference type="PANTHER" id="PTHR24241:SF59">
    <property type="entry name" value="ADIPOKINETIC HORMONE RECEPTOR, ISOFORM C"/>
    <property type="match status" value="1"/>
</dbReference>
<dbReference type="EMBL" id="JABEBT010000007">
    <property type="protein sequence ID" value="KAF7639168.1"/>
    <property type="molecule type" value="Genomic_DNA"/>
</dbReference>
<name>A0A8T0A117_9BILA</name>
<organism evidence="11 12">
    <name type="scientific">Meloidogyne graminicola</name>
    <dbReference type="NCBI Taxonomy" id="189291"/>
    <lineage>
        <taxon>Eukaryota</taxon>
        <taxon>Metazoa</taxon>
        <taxon>Ecdysozoa</taxon>
        <taxon>Nematoda</taxon>
        <taxon>Chromadorea</taxon>
        <taxon>Rhabditida</taxon>
        <taxon>Tylenchina</taxon>
        <taxon>Tylenchomorpha</taxon>
        <taxon>Tylenchoidea</taxon>
        <taxon>Meloidogynidae</taxon>
        <taxon>Meloidogyninae</taxon>
        <taxon>Meloidogyne</taxon>
    </lineage>
</organism>
<dbReference type="PROSITE" id="PS50262">
    <property type="entry name" value="G_PROTEIN_RECEP_F1_2"/>
    <property type="match status" value="1"/>
</dbReference>
<dbReference type="PROSITE" id="PS00237">
    <property type="entry name" value="G_PROTEIN_RECEP_F1_1"/>
    <property type="match status" value="1"/>
</dbReference>
<protein>
    <submittedName>
        <fullName evidence="11">G_PROTEIN_RECEP_F1_2 domain-containing protein</fullName>
    </submittedName>
</protein>
<dbReference type="GO" id="GO:0042277">
    <property type="term" value="F:peptide binding"/>
    <property type="evidence" value="ECO:0007669"/>
    <property type="project" value="TreeGrafter"/>
</dbReference>
<sequence>MFLILFRNQCVKRRRVHSLLLHMTVAQLLVTLIYIPKEIVHNLTIAWLGGDLLCRLCKFFDVFGVALSAGILVCLSLDRFYSILFPLYVINAKRSVQRMVTVAWLVAAFSSLPQVYIFRTAKHPCFTEFTQCVSADIIGLLPPNVIYWFSVLNIVQVYFIPLFVILFCYGSILVSISLKSKDSKIASEPEQPPKEQKNITKTGGGDSYERAKSKTLKMTLVLVLAFLLCWTPYTLAMFIHFLRVQTEARPISPLLSKFLYAFAVFNSAISPYLYGYFSFNIRDECKQLRYLVFRSAPARCLLRHGDSTDESISHTKSPFGQLTPGQRE</sequence>
<evidence type="ECO:0000256" key="8">
    <source>
        <dbReference type="SAM" id="MobiDB-lite"/>
    </source>
</evidence>
<feature type="transmembrane region" description="Helical" evidence="9">
    <location>
        <begin position="146"/>
        <end position="174"/>
    </location>
</feature>
<dbReference type="InterPro" id="IPR017452">
    <property type="entry name" value="GPCR_Rhodpsn_7TM"/>
</dbReference>
<keyword evidence="7" id="KW-0297">G-protein coupled receptor</keyword>
<evidence type="ECO:0000259" key="10">
    <source>
        <dbReference type="PROSITE" id="PS50262"/>
    </source>
</evidence>
<feature type="region of interest" description="Disordered" evidence="8">
    <location>
        <begin position="186"/>
        <end position="207"/>
    </location>
</feature>
<dbReference type="PRINTS" id="PR00237">
    <property type="entry name" value="GPCRRHODOPSN"/>
</dbReference>
<dbReference type="Proteomes" id="UP000605970">
    <property type="component" value="Unassembled WGS sequence"/>
</dbReference>
<reference evidence="11" key="1">
    <citation type="journal article" date="2020" name="Ecol. Evol.">
        <title>Genome structure and content of the rice root-knot nematode (Meloidogyne graminicola).</title>
        <authorList>
            <person name="Phan N.T."/>
            <person name="Danchin E.G.J."/>
            <person name="Klopp C."/>
            <person name="Perfus-Barbeoch L."/>
            <person name="Kozlowski D.K."/>
            <person name="Koutsovoulos G.D."/>
            <person name="Lopez-Roques C."/>
            <person name="Bouchez O."/>
            <person name="Zahm M."/>
            <person name="Besnard G."/>
            <person name="Bellafiore S."/>
        </authorList>
    </citation>
    <scope>NUCLEOTIDE SEQUENCE</scope>
    <source>
        <strain evidence="11">VN-18</strain>
    </source>
</reference>
<evidence type="ECO:0000313" key="11">
    <source>
        <dbReference type="EMBL" id="KAF7639168.1"/>
    </source>
</evidence>
<keyword evidence="12" id="KW-1185">Reference proteome</keyword>
<feature type="transmembrane region" description="Helical" evidence="9">
    <location>
        <begin position="99"/>
        <end position="118"/>
    </location>
</feature>
<feature type="compositionally biased region" description="Polar residues" evidence="8">
    <location>
        <begin position="314"/>
        <end position="328"/>
    </location>
</feature>
<keyword evidence="3 7" id="KW-0812">Transmembrane</keyword>
<accession>A0A8T0A117</accession>
<dbReference type="GO" id="GO:0005886">
    <property type="term" value="C:plasma membrane"/>
    <property type="evidence" value="ECO:0007669"/>
    <property type="project" value="UniProtKB-SubCell"/>
</dbReference>
<evidence type="ECO:0000256" key="1">
    <source>
        <dbReference type="ARBA" id="ARBA00004651"/>
    </source>
</evidence>
<comment type="similarity">
    <text evidence="7">Belongs to the G-protein coupled receptor 1 family.</text>
</comment>
<gene>
    <name evidence="11" type="ORF">Mgra_00001401</name>
</gene>
<evidence type="ECO:0000256" key="6">
    <source>
        <dbReference type="ARBA" id="ARBA00023170"/>
    </source>
</evidence>
<keyword evidence="4 9" id="KW-1133">Transmembrane helix</keyword>
<feature type="transmembrane region" description="Helical" evidence="9">
    <location>
        <begin position="59"/>
        <end position="78"/>
    </location>
</feature>
<dbReference type="AlphaFoldDB" id="A0A8T0A117"/>
<dbReference type="InterPro" id="IPR000276">
    <property type="entry name" value="GPCR_Rhodpsn"/>
</dbReference>
<keyword evidence="6 7" id="KW-0675">Receptor</keyword>
<dbReference type="Pfam" id="PF00001">
    <property type="entry name" value="7tm_1"/>
    <property type="match status" value="1"/>
</dbReference>
<evidence type="ECO:0000256" key="7">
    <source>
        <dbReference type="RuleBase" id="RU000688"/>
    </source>
</evidence>
<dbReference type="OrthoDB" id="6435638at2759"/>
<evidence type="ECO:0000256" key="5">
    <source>
        <dbReference type="ARBA" id="ARBA00023136"/>
    </source>
</evidence>
<dbReference type="PANTHER" id="PTHR24241">
    <property type="entry name" value="NEUROPEPTIDE RECEPTOR-RELATED G-PROTEIN COUPLED RECEPTOR"/>
    <property type="match status" value="1"/>
</dbReference>
<evidence type="ECO:0000256" key="3">
    <source>
        <dbReference type="ARBA" id="ARBA00022692"/>
    </source>
</evidence>
<feature type="compositionally biased region" description="Basic and acidic residues" evidence="8">
    <location>
        <begin position="186"/>
        <end position="198"/>
    </location>
</feature>
<keyword evidence="5 9" id="KW-0472">Membrane</keyword>
<keyword evidence="2" id="KW-1003">Cell membrane</keyword>
<dbReference type="Gene3D" id="1.20.1070.10">
    <property type="entry name" value="Rhodopsin 7-helix transmembrane proteins"/>
    <property type="match status" value="1"/>
</dbReference>
<comment type="subcellular location">
    <subcellularLocation>
        <location evidence="1">Cell membrane</location>
        <topology evidence="1">Multi-pass membrane protein</topology>
    </subcellularLocation>
</comment>
<feature type="transmembrane region" description="Helical" evidence="9">
    <location>
        <begin position="220"/>
        <end position="239"/>
    </location>
</feature>
<dbReference type="GO" id="GO:0032870">
    <property type="term" value="P:cellular response to hormone stimulus"/>
    <property type="evidence" value="ECO:0007669"/>
    <property type="project" value="TreeGrafter"/>
</dbReference>
<evidence type="ECO:0000256" key="4">
    <source>
        <dbReference type="ARBA" id="ARBA00022989"/>
    </source>
</evidence>
<dbReference type="SUPFAM" id="SSF81321">
    <property type="entry name" value="Family A G protein-coupled receptor-like"/>
    <property type="match status" value="1"/>
</dbReference>
<evidence type="ECO:0000256" key="2">
    <source>
        <dbReference type="ARBA" id="ARBA00022475"/>
    </source>
</evidence>
<evidence type="ECO:0000256" key="9">
    <source>
        <dbReference type="SAM" id="Phobius"/>
    </source>
</evidence>
<dbReference type="GO" id="GO:0004930">
    <property type="term" value="F:G protein-coupled receptor activity"/>
    <property type="evidence" value="ECO:0007669"/>
    <property type="project" value="UniProtKB-KW"/>
</dbReference>
<feature type="transmembrane region" description="Helical" evidence="9">
    <location>
        <begin position="20"/>
        <end position="39"/>
    </location>
</feature>
<comment type="caution">
    <text evidence="11">The sequence shown here is derived from an EMBL/GenBank/DDBJ whole genome shotgun (WGS) entry which is preliminary data.</text>
</comment>
<feature type="transmembrane region" description="Helical" evidence="9">
    <location>
        <begin position="259"/>
        <end position="279"/>
    </location>
</feature>
<feature type="domain" description="G-protein coupled receptors family 1 profile" evidence="10">
    <location>
        <begin position="1"/>
        <end position="274"/>
    </location>
</feature>
<feature type="region of interest" description="Disordered" evidence="8">
    <location>
        <begin position="308"/>
        <end position="328"/>
    </location>
</feature>
<keyword evidence="7" id="KW-0807">Transducer</keyword>